<dbReference type="Pfam" id="PF13450">
    <property type="entry name" value="NAD_binding_8"/>
    <property type="match status" value="1"/>
</dbReference>
<keyword evidence="3" id="KW-1185">Reference proteome</keyword>
<dbReference type="InterPro" id="IPR036188">
    <property type="entry name" value="FAD/NAD-bd_sf"/>
</dbReference>
<name>A0ABR1IHC0_9HYPO</name>
<dbReference type="EMBL" id="JAZAVK010000002">
    <property type="protein sequence ID" value="KAK7433035.1"/>
    <property type="molecule type" value="Genomic_DNA"/>
</dbReference>
<comment type="similarity">
    <text evidence="1">Belongs to the FAD-binding monooxygenase family.</text>
</comment>
<dbReference type="SUPFAM" id="SSF51905">
    <property type="entry name" value="FAD/NAD(P)-binding domain"/>
    <property type="match status" value="1"/>
</dbReference>
<evidence type="ECO:0000313" key="2">
    <source>
        <dbReference type="EMBL" id="KAK7433035.1"/>
    </source>
</evidence>
<gene>
    <name evidence="2" type="ORF">QQZ08_000508</name>
</gene>
<comment type="caution">
    <text evidence="2">The sequence shown here is derived from an EMBL/GenBank/DDBJ whole genome shotgun (WGS) entry which is preliminary data.</text>
</comment>
<dbReference type="PANTHER" id="PTHR42877:SF1">
    <property type="entry name" value="FAD-BINDING MONOOXYGENASE STCW"/>
    <property type="match status" value="1"/>
</dbReference>
<dbReference type="InterPro" id="IPR051209">
    <property type="entry name" value="FAD-bind_Monooxygenase_sf"/>
</dbReference>
<proteinExistence type="inferred from homology"/>
<accession>A0ABR1IHC0</accession>
<sequence length="161" mass="18197">MATPSSHASRKSVHGKLHADFHNDPKSGYHISFVPIGEPENRGLKVVTIGAGLCGIMLAYNIEKHAPNVEHVIYEKNPEVGGTWEDFYSSSEYLRRYINRVVDKLDLKKYIIFNSRVLEARFNEERGIRNLKIEQTLANGMEKIVDDDCDLLLGAVGILDR</sequence>
<evidence type="ECO:0000313" key="3">
    <source>
        <dbReference type="Proteomes" id="UP001498421"/>
    </source>
</evidence>
<dbReference type="Proteomes" id="UP001498421">
    <property type="component" value="Unassembled WGS sequence"/>
</dbReference>
<dbReference type="Gene3D" id="3.50.50.60">
    <property type="entry name" value="FAD/NAD(P)-binding domain"/>
    <property type="match status" value="2"/>
</dbReference>
<reference evidence="2 3" key="1">
    <citation type="journal article" date="2025" name="Microbiol. Resour. Announc.">
        <title>Draft genome sequences for Neonectria magnoliae and Neonectria punicea, canker pathogens of Liriodendron tulipifera and Acer saccharum in West Virginia.</title>
        <authorList>
            <person name="Petronek H.M."/>
            <person name="Kasson M.T."/>
            <person name="Metheny A.M."/>
            <person name="Stauder C.M."/>
            <person name="Lovett B."/>
            <person name="Lynch S.C."/>
            <person name="Garnas J.R."/>
            <person name="Kasson L.R."/>
            <person name="Stajich J.E."/>
        </authorList>
    </citation>
    <scope>NUCLEOTIDE SEQUENCE [LARGE SCALE GENOMIC DNA]</scope>
    <source>
        <strain evidence="2 3">NRRL 64651</strain>
    </source>
</reference>
<evidence type="ECO:0000256" key="1">
    <source>
        <dbReference type="ARBA" id="ARBA00010139"/>
    </source>
</evidence>
<protein>
    <submittedName>
        <fullName evidence="2">Uncharacterized protein</fullName>
    </submittedName>
</protein>
<organism evidence="2 3">
    <name type="scientific">Neonectria magnoliae</name>
    <dbReference type="NCBI Taxonomy" id="2732573"/>
    <lineage>
        <taxon>Eukaryota</taxon>
        <taxon>Fungi</taxon>
        <taxon>Dikarya</taxon>
        <taxon>Ascomycota</taxon>
        <taxon>Pezizomycotina</taxon>
        <taxon>Sordariomycetes</taxon>
        <taxon>Hypocreomycetidae</taxon>
        <taxon>Hypocreales</taxon>
        <taxon>Nectriaceae</taxon>
        <taxon>Neonectria</taxon>
    </lineage>
</organism>
<dbReference type="PANTHER" id="PTHR42877">
    <property type="entry name" value="L-ORNITHINE N(5)-MONOOXYGENASE-RELATED"/>
    <property type="match status" value="1"/>
</dbReference>